<name>A0A3G9GJV6_9NEIS</name>
<gene>
    <name evidence="1" type="ORF">DLM_2950</name>
</gene>
<protein>
    <submittedName>
        <fullName evidence="1">Uncharacterized protein</fullName>
    </submittedName>
</protein>
<accession>A0A3G9GJV6</accession>
<reference evidence="2" key="3">
    <citation type="journal article" date="2017" name="Plant Physiol. Biochem.">
        <title>Differential oxidative and antioxidative response of duckweed Lemna minor toward plant growth promoting/inhibiting bacteria.</title>
        <authorList>
            <person name="Ishizawa H."/>
            <person name="Kuroda M."/>
            <person name="Morikawa M."/>
            <person name="Ike M."/>
        </authorList>
    </citation>
    <scope>NUCLEOTIDE SEQUENCE [LARGE SCALE GENOMIC DNA]</scope>
    <source>
        <strain evidence="2">H3</strain>
    </source>
</reference>
<evidence type="ECO:0000313" key="1">
    <source>
        <dbReference type="EMBL" id="BBF86551.1"/>
    </source>
</evidence>
<dbReference type="KEGG" id="amah:DLM_2950"/>
<dbReference type="AlphaFoldDB" id="A0A3G9GJV6"/>
<reference evidence="2" key="1">
    <citation type="journal article" date="2017" name="Biotechnol. Biofuels">
        <title>Evaluation of environmental bacterial communities as a factor affecting the growth of duckweed Lemna minor.</title>
        <authorList>
            <person name="Ishizawa H."/>
            <person name="Kuroda M."/>
            <person name="Morikawa M."/>
            <person name="Ike M."/>
        </authorList>
    </citation>
    <scope>NUCLEOTIDE SEQUENCE [LARGE SCALE GENOMIC DNA]</scope>
    <source>
        <strain evidence="2">H3</strain>
    </source>
</reference>
<reference evidence="1 2" key="2">
    <citation type="journal article" date="2017" name="Genome Announc.">
        <title>Draft genome sequence of Aquitalea magnusonii strain H3, a plant growth-promoting bacterium of duckweed Lemna minor.</title>
        <authorList>
            <person name="Ishizawa H."/>
            <person name="Kuroda M."/>
            <person name="Ike M."/>
        </authorList>
    </citation>
    <scope>NUCLEOTIDE SEQUENCE [LARGE SCALE GENOMIC DNA]</scope>
    <source>
        <strain evidence="1 2">H3</strain>
    </source>
</reference>
<sequence>MPAAFLPCVGDDSRALHVQADRCRAKPLVQIEAHGFSSNGQTGA</sequence>
<dbReference type="EMBL" id="AP018823">
    <property type="protein sequence ID" value="BBF86551.1"/>
    <property type="molecule type" value="Genomic_DNA"/>
</dbReference>
<proteinExistence type="predicted"/>
<keyword evidence="2" id="KW-1185">Reference proteome</keyword>
<organism evidence="1 2">
    <name type="scientific">Aquitalea magnusonii</name>
    <dbReference type="NCBI Taxonomy" id="332411"/>
    <lineage>
        <taxon>Bacteria</taxon>
        <taxon>Pseudomonadati</taxon>
        <taxon>Pseudomonadota</taxon>
        <taxon>Betaproteobacteria</taxon>
        <taxon>Neisseriales</taxon>
        <taxon>Chromobacteriaceae</taxon>
        <taxon>Aquitalea</taxon>
    </lineage>
</organism>
<evidence type="ECO:0000313" key="2">
    <source>
        <dbReference type="Proteomes" id="UP000198290"/>
    </source>
</evidence>
<dbReference type="Proteomes" id="UP000198290">
    <property type="component" value="Chromosome"/>
</dbReference>